<dbReference type="Gene3D" id="2.40.50.480">
    <property type="match status" value="1"/>
</dbReference>
<dbReference type="InterPro" id="IPR036166">
    <property type="entry name" value="YxeA-like_sf"/>
</dbReference>
<accession>A0A940SV53</accession>
<comment type="caution">
    <text evidence="2">The sequence shown here is derived from an EMBL/GenBank/DDBJ whole genome shotgun (WGS) entry which is preliminary data.</text>
</comment>
<organism evidence="2 3">
    <name type="scientific">Vagococcus allomyrinae</name>
    <dbReference type="NCBI Taxonomy" id="2794353"/>
    <lineage>
        <taxon>Bacteria</taxon>
        <taxon>Bacillati</taxon>
        <taxon>Bacillota</taxon>
        <taxon>Bacilli</taxon>
        <taxon>Lactobacillales</taxon>
        <taxon>Enterococcaceae</taxon>
        <taxon>Vagococcus</taxon>
    </lineage>
</organism>
<evidence type="ECO:0000256" key="1">
    <source>
        <dbReference type="SAM" id="Phobius"/>
    </source>
</evidence>
<evidence type="ECO:0000313" key="2">
    <source>
        <dbReference type="EMBL" id="MBP1040736.1"/>
    </source>
</evidence>
<dbReference type="Pfam" id="PF06486">
    <property type="entry name" value="DUF1093"/>
    <property type="match status" value="1"/>
</dbReference>
<proteinExistence type="predicted"/>
<keyword evidence="1" id="KW-0812">Transmembrane</keyword>
<keyword evidence="3" id="KW-1185">Reference proteome</keyword>
<dbReference type="Proteomes" id="UP000674938">
    <property type="component" value="Unassembled WGS sequence"/>
</dbReference>
<protein>
    <submittedName>
        <fullName evidence="2">YxeA family protein</fullName>
    </submittedName>
</protein>
<reference evidence="2" key="1">
    <citation type="submission" date="2020-12" db="EMBL/GenBank/DDBJ databases">
        <title>Vagococcus allomyrinae sp. nov. and Enterococcus lavae sp. nov., isolated from the larvae of Allomyrina dichotoma.</title>
        <authorList>
            <person name="Lee S.D."/>
        </authorList>
    </citation>
    <scope>NUCLEOTIDE SEQUENCE</scope>
    <source>
        <strain evidence="2">BWB3-3</strain>
    </source>
</reference>
<keyword evidence="1" id="KW-0472">Membrane</keyword>
<dbReference type="PANTHER" id="PTHR36433">
    <property type="entry name" value="HYPOTHETICAL CYTOSOLIC PROTEIN"/>
    <property type="match status" value="1"/>
</dbReference>
<keyword evidence="1" id="KW-1133">Transmembrane helix</keyword>
<feature type="transmembrane region" description="Helical" evidence="1">
    <location>
        <begin position="7"/>
        <end position="24"/>
    </location>
</feature>
<dbReference type="NCBIfam" id="TIGR01655">
    <property type="entry name" value="yxeA_fam"/>
    <property type="match status" value="1"/>
</dbReference>
<gene>
    <name evidence="2" type="ORF">I6N95_06945</name>
</gene>
<dbReference type="AlphaFoldDB" id="A0A940SV53"/>
<dbReference type="SUPFAM" id="SSF159121">
    <property type="entry name" value="BC4932-like"/>
    <property type="match status" value="1"/>
</dbReference>
<evidence type="ECO:0000313" key="3">
    <source>
        <dbReference type="Proteomes" id="UP000674938"/>
    </source>
</evidence>
<name>A0A940SV53_9ENTE</name>
<dbReference type="InterPro" id="IPR006542">
    <property type="entry name" value="DUF1093"/>
</dbReference>
<dbReference type="PANTHER" id="PTHR36433:SF2">
    <property type="entry name" value="YXEA FAMILY PROTEIN"/>
    <property type="match status" value="1"/>
</dbReference>
<sequence length="117" mass="13430">MKKIMAILSVLIIGAVFGFYYYYYGGSAYYTEITDSGKEIQLIVDQTKEEIKDYQYSQIAFNEQGDERSLEFNGAIGRPLKLNAYIKLKVNRIKGVVSWEEVTKDQVPKEALSRLNN</sequence>
<dbReference type="RefSeq" id="WP_209526048.1">
    <property type="nucleotide sequence ID" value="NZ_JAEEGA010000003.1"/>
</dbReference>
<dbReference type="EMBL" id="JAEEGA010000003">
    <property type="protein sequence ID" value="MBP1040736.1"/>
    <property type="molecule type" value="Genomic_DNA"/>
</dbReference>